<keyword evidence="3" id="KW-1185">Reference proteome</keyword>
<sequence length="312" mass="34900">MFGFLGRLCSKHGKTPLDAELRRQRNALKAINQFVHSIQRCLRYWEKSGKALRVGITGYFYDKPAYQRPVEEISAALKPQLDLIKKANADAARSIAKVEKASRRKKDAEKRLLKKEAGLRKLQQKAETGKDPQAGHKVKTAEDEVQVARNCLQMAEAELAREMQQTMNGSAPEAAMQVARALEAMILFLAGSGVDVAAVRASIRLLEETQYFSPLTHPGGQASQQLQQQQLQQQHSVISKAERQQQSQQPPQHQPYRACSKNAFSKLPPSRQPFRARLADYSTTAAIFPGRKPSSASSSSLYWELERLISFA</sequence>
<dbReference type="InterPro" id="IPR027267">
    <property type="entry name" value="AH/BAR_dom_sf"/>
</dbReference>
<gene>
    <name evidence="2" type="ORF">EAH_00030640</name>
</gene>
<dbReference type="OrthoDB" id="346122at2759"/>
<dbReference type="OMA" id="FYDKPAY"/>
<feature type="compositionally biased region" description="Basic and acidic residues" evidence="1">
    <location>
        <begin position="127"/>
        <end position="141"/>
    </location>
</feature>
<evidence type="ECO:0000313" key="3">
    <source>
        <dbReference type="Proteomes" id="UP000018050"/>
    </source>
</evidence>
<dbReference type="Proteomes" id="UP000018050">
    <property type="component" value="Unassembled WGS sequence"/>
</dbReference>
<protein>
    <submittedName>
        <fullName evidence="2">Uncharacterized protein</fullName>
    </submittedName>
</protein>
<organism evidence="2 3">
    <name type="scientific">Eimeria acervulina</name>
    <name type="common">Coccidian parasite</name>
    <dbReference type="NCBI Taxonomy" id="5801"/>
    <lineage>
        <taxon>Eukaryota</taxon>
        <taxon>Sar</taxon>
        <taxon>Alveolata</taxon>
        <taxon>Apicomplexa</taxon>
        <taxon>Conoidasida</taxon>
        <taxon>Coccidia</taxon>
        <taxon>Eucoccidiorida</taxon>
        <taxon>Eimeriorina</taxon>
        <taxon>Eimeriidae</taxon>
        <taxon>Eimeria</taxon>
    </lineage>
</organism>
<feature type="region of interest" description="Disordered" evidence="1">
    <location>
        <begin position="119"/>
        <end position="141"/>
    </location>
</feature>
<name>U6GRC8_EIMAC</name>
<dbReference type="EMBL" id="HG672771">
    <property type="protein sequence ID" value="CDI82811.1"/>
    <property type="molecule type" value="Genomic_DNA"/>
</dbReference>
<dbReference type="AlphaFoldDB" id="U6GRC8"/>
<accession>U6GRC8</accession>
<reference evidence="2" key="2">
    <citation type="submission" date="2013-10" db="EMBL/GenBank/DDBJ databases">
        <authorList>
            <person name="Aslett M."/>
        </authorList>
    </citation>
    <scope>NUCLEOTIDE SEQUENCE</scope>
    <source>
        <strain evidence="2">Houghton</strain>
    </source>
</reference>
<feature type="compositionally biased region" description="Low complexity" evidence="1">
    <location>
        <begin position="224"/>
        <end position="234"/>
    </location>
</feature>
<feature type="region of interest" description="Disordered" evidence="1">
    <location>
        <begin position="216"/>
        <end position="257"/>
    </location>
</feature>
<dbReference type="GeneID" id="25271134"/>
<reference evidence="2" key="1">
    <citation type="submission" date="2013-10" db="EMBL/GenBank/DDBJ databases">
        <title>Genomic analysis of the causative agents of coccidiosis in chickens.</title>
        <authorList>
            <person name="Reid A.J."/>
            <person name="Blake D."/>
            <person name="Billington K."/>
            <person name="Browne H."/>
            <person name="Dunn M."/>
            <person name="Hung S."/>
            <person name="Kawahara F."/>
            <person name="Miranda-Saavedra D."/>
            <person name="Mourier T."/>
            <person name="Nagra H."/>
            <person name="Otto T.D."/>
            <person name="Rawlings N."/>
            <person name="Sanchez A."/>
            <person name="Sanders M."/>
            <person name="Subramaniam C."/>
            <person name="Tay Y."/>
            <person name="Dear P."/>
            <person name="Doerig C."/>
            <person name="Gruber A."/>
            <person name="Parkinson J."/>
            <person name="Shirley M."/>
            <person name="Wan K.L."/>
            <person name="Berriman M."/>
            <person name="Tomley F."/>
            <person name="Pain A."/>
        </authorList>
    </citation>
    <scope>NUCLEOTIDE SEQUENCE</scope>
    <source>
        <strain evidence="2">Houghton</strain>
    </source>
</reference>
<dbReference type="RefSeq" id="XP_013247935.1">
    <property type="nucleotide sequence ID" value="XM_013392481.1"/>
</dbReference>
<dbReference type="SUPFAM" id="SSF103657">
    <property type="entry name" value="BAR/IMD domain-like"/>
    <property type="match status" value="1"/>
</dbReference>
<evidence type="ECO:0000313" key="2">
    <source>
        <dbReference type="EMBL" id="CDI82811.1"/>
    </source>
</evidence>
<proteinExistence type="predicted"/>
<feature type="compositionally biased region" description="Low complexity" evidence="1">
    <location>
        <begin position="244"/>
        <end position="255"/>
    </location>
</feature>
<evidence type="ECO:0000256" key="1">
    <source>
        <dbReference type="SAM" id="MobiDB-lite"/>
    </source>
</evidence>
<dbReference type="VEuPathDB" id="ToxoDB:EAH_00030640"/>